<dbReference type="SFLD" id="SFLDS00003">
    <property type="entry name" value="Haloacid_Dehalogenase"/>
    <property type="match status" value="1"/>
</dbReference>
<dbReference type="NCBIfam" id="TIGR01681">
    <property type="entry name" value="HAD-SF-IIIC"/>
    <property type="match status" value="1"/>
</dbReference>
<dbReference type="SFLD" id="SFLDG01131">
    <property type="entry name" value="C1.5.2:_MDP_Like"/>
    <property type="match status" value="1"/>
</dbReference>
<dbReference type="SUPFAM" id="SSF56784">
    <property type="entry name" value="HAD-like"/>
    <property type="match status" value="1"/>
</dbReference>
<protein>
    <submittedName>
        <fullName evidence="1">Magnesium-dependent phosphatase-1</fullName>
    </submittedName>
</protein>
<dbReference type="InterPro" id="IPR035679">
    <property type="entry name" value="MDP-1_euk"/>
</dbReference>
<evidence type="ECO:0000313" key="2">
    <source>
        <dbReference type="Proteomes" id="UP000275078"/>
    </source>
</evidence>
<dbReference type="OrthoDB" id="2865258at2759"/>
<dbReference type="InterPro" id="IPR010033">
    <property type="entry name" value="HAD_SF_ppase_IIIC"/>
</dbReference>
<dbReference type="Gene3D" id="3.40.50.1000">
    <property type="entry name" value="HAD superfamily/HAD-like"/>
    <property type="match status" value="1"/>
</dbReference>
<proteinExistence type="predicted"/>
<dbReference type="STRING" id="1160509.A0A3N4IHA6"/>
<dbReference type="Proteomes" id="UP000275078">
    <property type="component" value="Unassembled WGS sequence"/>
</dbReference>
<name>A0A3N4IHA6_ASCIM</name>
<organism evidence="1 2">
    <name type="scientific">Ascobolus immersus RN42</name>
    <dbReference type="NCBI Taxonomy" id="1160509"/>
    <lineage>
        <taxon>Eukaryota</taxon>
        <taxon>Fungi</taxon>
        <taxon>Dikarya</taxon>
        <taxon>Ascomycota</taxon>
        <taxon>Pezizomycotina</taxon>
        <taxon>Pezizomycetes</taxon>
        <taxon>Pezizales</taxon>
        <taxon>Ascobolaceae</taxon>
        <taxon>Ascobolus</taxon>
    </lineage>
</organism>
<feature type="non-terminal residue" evidence="1">
    <location>
        <position position="1"/>
    </location>
</feature>
<dbReference type="CDD" id="cd07501">
    <property type="entry name" value="HAD_MDP-1_like"/>
    <property type="match status" value="1"/>
</dbReference>
<gene>
    <name evidence="1" type="ORF">BJ508DRAFT_187606</name>
</gene>
<dbReference type="InterPro" id="IPR023214">
    <property type="entry name" value="HAD_sf"/>
</dbReference>
<evidence type="ECO:0000313" key="1">
    <source>
        <dbReference type="EMBL" id="RPA81034.1"/>
    </source>
</evidence>
<reference evidence="1 2" key="1">
    <citation type="journal article" date="2018" name="Nat. Ecol. Evol.">
        <title>Pezizomycetes genomes reveal the molecular basis of ectomycorrhizal truffle lifestyle.</title>
        <authorList>
            <person name="Murat C."/>
            <person name="Payen T."/>
            <person name="Noel B."/>
            <person name="Kuo A."/>
            <person name="Morin E."/>
            <person name="Chen J."/>
            <person name="Kohler A."/>
            <person name="Krizsan K."/>
            <person name="Balestrini R."/>
            <person name="Da Silva C."/>
            <person name="Montanini B."/>
            <person name="Hainaut M."/>
            <person name="Levati E."/>
            <person name="Barry K.W."/>
            <person name="Belfiori B."/>
            <person name="Cichocki N."/>
            <person name="Clum A."/>
            <person name="Dockter R.B."/>
            <person name="Fauchery L."/>
            <person name="Guy J."/>
            <person name="Iotti M."/>
            <person name="Le Tacon F."/>
            <person name="Lindquist E.A."/>
            <person name="Lipzen A."/>
            <person name="Malagnac F."/>
            <person name="Mello A."/>
            <person name="Molinier V."/>
            <person name="Miyauchi S."/>
            <person name="Poulain J."/>
            <person name="Riccioni C."/>
            <person name="Rubini A."/>
            <person name="Sitrit Y."/>
            <person name="Splivallo R."/>
            <person name="Traeger S."/>
            <person name="Wang M."/>
            <person name="Zifcakova L."/>
            <person name="Wipf D."/>
            <person name="Zambonelli A."/>
            <person name="Paolocci F."/>
            <person name="Nowrousian M."/>
            <person name="Ottonello S."/>
            <person name="Baldrian P."/>
            <person name="Spatafora J.W."/>
            <person name="Henrissat B."/>
            <person name="Nagy L.G."/>
            <person name="Aury J.M."/>
            <person name="Wincker P."/>
            <person name="Grigoriev I.V."/>
            <person name="Bonfante P."/>
            <person name="Martin F.M."/>
        </authorList>
    </citation>
    <scope>NUCLEOTIDE SEQUENCE [LARGE SCALE GENOMIC DNA]</scope>
    <source>
        <strain evidence="1 2">RN42</strain>
    </source>
</reference>
<dbReference type="SFLD" id="SFLDG01129">
    <property type="entry name" value="C1.5:_HAD__Beta-PGM__Phosphata"/>
    <property type="match status" value="1"/>
</dbReference>
<dbReference type="NCBIfam" id="TIGR01685">
    <property type="entry name" value="MDP-1"/>
    <property type="match status" value="1"/>
</dbReference>
<dbReference type="PANTHER" id="PTHR17901">
    <property type="entry name" value="MAGNESIUM-DEPENDENT PHOSPHATASE 1 MDP1"/>
    <property type="match status" value="1"/>
</dbReference>
<dbReference type="GO" id="GO:0003993">
    <property type="term" value="F:acid phosphatase activity"/>
    <property type="evidence" value="ECO:0007669"/>
    <property type="project" value="TreeGrafter"/>
</dbReference>
<dbReference type="EMBL" id="ML119683">
    <property type="protein sequence ID" value="RPA81034.1"/>
    <property type="molecule type" value="Genomic_DNA"/>
</dbReference>
<keyword evidence="2" id="KW-1185">Reference proteome</keyword>
<sequence>VQPPKTLTDGGPLPKMIVFDLDYTLWPFWVDTHPYPPLQLHPTKPGVVTDKMKGEYTPFPGTHIILSTLAKTQTKVSIASRTEAPKLGRQMLDLFNLRRYVTGWEEIYPGSKITHFKKLHEKSGFGYDEMIFFDDEMRNREVERKLGVVTRIVGEDGGCTVEDFDKGVMEWRRQR</sequence>
<dbReference type="PANTHER" id="PTHR17901:SF14">
    <property type="entry name" value="MAGNESIUM-DEPENDENT PHOSPHATASE 1"/>
    <property type="match status" value="1"/>
</dbReference>
<feature type="non-terminal residue" evidence="1">
    <location>
        <position position="175"/>
    </location>
</feature>
<dbReference type="InterPro" id="IPR036412">
    <property type="entry name" value="HAD-like_sf"/>
</dbReference>
<dbReference type="Pfam" id="PF12689">
    <property type="entry name" value="Acid_PPase"/>
    <property type="match status" value="1"/>
</dbReference>
<accession>A0A3N4IHA6</accession>
<dbReference type="InterPro" id="IPR010036">
    <property type="entry name" value="MDP_1_eu_arc"/>
</dbReference>
<dbReference type="AlphaFoldDB" id="A0A3N4IHA6"/>